<dbReference type="InterPro" id="IPR022045">
    <property type="entry name" value="TcdB_toxin_mid/N"/>
</dbReference>
<dbReference type="Pfam" id="PF03534">
    <property type="entry name" value="SpvB"/>
    <property type="match status" value="1"/>
</dbReference>
<dbReference type="InterPro" id="IPR022385">
    <property type="entry name" value="Rhs_assc_core"/>
</dbReference>
<dbReference type="Gene3D" id="2.180.10.10">
    <property type="entry name" value="RHS repeat-associated core"/>
    <property type="match status" value="1"/>
</dbReference>
<sequence length="2533" mass="283778">MNNEVSNERISNNSSPQFMKTDGGKTKSNAIEIPGISLPKGGGAIKGIDEKFSVNPVNGTASFTVQLPFSPARGGVTPALNLTYSSGAGNDVFGLGWSLGLPSIKRKTDQGLPKYLDDIESDTFLFSETEDLVPEFQKSHGDLKGGFALDDEGNYQYKELHPPDSPHPDYVVRFYRPRIEGLFARIEKWININSGEIKWRVITKDNRTTLFGWSEASRICDPKDPNRIYEWKPEFAFDDQGNCLNYIYQREDAAGFESSLLHHKNRMDQGAITYTNLYLAKILYGNKTPYQNLNDQYPDEQDYMFQTVFDYGEYEGGAPFKKIREWNFRKDAFSEYQAGFEIRTTRCCERIMLFHYFDELPGGSSLVKSLNLEYDTAAEGFTFLTAITSHGYIKKADGTYTEKHLPPLEFQYQEHSWSKEVKNIAPDELLDAPAGLDEPQYLFTDLYGEGLAGILTEQGGALFYKRNLGGSFADAQQVSPKPSFAGLGSRLHLLDLDGDGTKQLVSMSANPKGYFELGDNEDWQTFKAFRQMPSFNLEDNNLRLMDINNDGKQDILITEDQALVCYESSGRKGFEIPYQTLQSFNEEEGPNLLFSDLEQSIFLADMSGDGLSDIVRIRNGAICYWPNLGYGRFGTKVGMDHAPVFDHDASFNPSYIRLADIDGSGTTDVIYLGKNKFSCWLNVSGNGFSSLPFEIDPFPEVHDQAKVTVVDLLGNGLACITWSSPLAKDKKAPLKYIDLMESKKPHLMTFYKNNLGKEVTLSYTPSTRFYLDDKLAGRPWVTKLHFPVYCLSKIETRDKISGLRFVSQYRYHHGYYDHGEREFRGFGMVEQTDTEDFEHWVQGTAGNIVEKVLHQEPVVTKSWFHTGAFLDRENILNHFAGEYWQREMARQGFEVESRESSLPEAKLMAAPGVDPSLLDKLVAQEWKEALRACKGMELHREIFAYDAPVHDPSSEDLKRQLTPYSVAAHNCVIQLLQPKGRNKHAVFAVQEREALTYDYERNTEDPRITHNLNIKLDEYGNILESAAVVYPRSKSDPSLPAETQSAQKKTLITYTQNSYTNDIDDQYSYRLRLPAEAATYELKGLGKKEALYTVADFEDVLAEAGEAAYHEINKNPPSSAVQKRLVEKLRTLYRSNNLKDALPLSRLESMALPFESYQLAYTPQLLEDIFGSRVNEDLMLEGRFTKREGEDSWWIRSGTNQYLEVGEARIQAQNRFYRPVSYTDPYGAKTKVRYLGSYHLFIEETEDPLGNKTGVDLFNFRTLAPQRMKDMNHNLSETIFDELGLVKAMAVMGKGSEADDLLGLKEFSTPAEETLVDAFVNAPNSMELTEHGKNLLFHATVRFVYDFDAYRKSGKPAVIAAIAREEHYVKNNDASLQISFEFSNGLGQMVMKKVQAEPGKAKTTVVNPDHSYGVSEVDTAQLVPQQLRWIGSGRKVLNNKGNTVKQYEPYFSAVHGYEDLKELVETGVTPIMYYDALGRLIKTELPDGTFTRVEFDAWKQVFSDQNDTVLESSWYQDRAGRLIDATLINEGKDPEKEKTAAEKAAKHAHTPNIQHFDNLGRPILSVEHNRHLTAGEDEFYLTRIELDIEGNLRKVIDPRGNTAMQFKYDLLGREVYQKSMDGGQRRLLLNILEHPLRTWDERNHEFQYFYDILQRPLSSKVIGGDGAAPLNNIFKRYFYGETEQNPEDKNLRGQVIKHYDSGGLLIMPEYDFKGQPKSTIRMLYKNYQGIVDWTDANLVNDLETESYPVKTESDALGRIVQQTVPDGSLIMFSYNETGLVNRERVLHNNAGVAATYIKDIDYNEKGQRNKITYGNDVFTLFNYDEKTFRLKGMATKRQNGDPLQDLHYTYDPIGNITHIEDRNIPVRFFDNQKIAGAAAYTYDALYRLAEATGRENNETLTFDSKDNWNDIVYLKQFNSGDPMNMRNYTQSYIYDVAGNILQMRHQAAGNNWTREYSYEPANNRLISTQVGGQIYTYQHHKQHGYLTAMPHLEEMGWNFKEELIRTTRQKRTDGGTGETTYYQYDGQGRRLRKITENQADPGITPGKKDERIYLGSFELYKQHSGADAGLERTSLSLMDQQHRFVMIDTETTPGSLLGIPMGASAPVRTVRYQLHNHLGSAALELDAAARVISYEEYHPFGTTAYQAKDASIKCAAKRYRYTGMERDEESGLEYHSARYYSPWLGRWLSPDPIGIADGVNLYQYVRGNPICRNDFTGKSWRDIVKGVAVGLGTALVVVAVVATAPISIPTSVAVGLTVTGVAVTGATVVQSARRRDLFNNPISEEQADFQMGTAFGGLLAAPFSGPTSAGLSQIGGRTLAPATGPLLSEAVVVTPVLVEAASGVTATALPILATMSSSGSGGGGSSQQESTPSSSEPAAEPAASEPVSSEPPVSEGTYSSQGGHHVHQSASYSPGGPSATGNPNHASAVTVALEGHSTDLLSQHGRATAVQRIVNRSVRGSFSGEAEIGPVTIRSSGEGTLPPAPSQTFEDLKAFYSMTAAEAPGFTSVDDVYNLVCRSGNQLPNPPVRVPSR</sequence>
<keyword evidence="3" id="KW-0843">Virulence</keyword>
<dbReference type="PANTHER" id="PTHR32305">
    <property type="match status" value="1"/>
</dbReference>
<evidence type="ECO:0000256" key="1">
    <source>
        <dbReference type="ARBA" id="ARBA00004613"/>
    </source>
</evidence>
<organism evidence="7 8">
    <name type="scientific">Dehalobacterium formicoaceticum</name>
    <dbReference type="NCBI Taxonomy" id="51515"/>
    <lineage>
        <taxon>Bacteria</taxon>
        <taxon>Bacillati</taxon>
        <taxon>Bacillota</taxon>
        <taxon>Clostridia</taxon>
        <taxon>Eubacteriales</taxon>
        <taxon>Peptococcaceae</taxon>
        <taxon>Dehalobacterium</taxon>
    </lineage>
</organism>
<dbReference type="Pfam" id="PF12255">
    <property type="entry name" value="TcdB_toxin_midC"/>
    <property type="match status" value="1"/>
</dbReference>
<feature type="domain" description="Insecticide toxin TcdB middle/C-terminal" evidence="5">
    <location>
        <begin position="929"/>
        <end position="1067"/>
    </location>
</feature>
<dbReference type="EMBL" id="JANPWE010000001">
    <property type="protein sequence ID" value="MCR6544584.1"/>
    <property type="molecule type" value="Genomic_DNA"/>
</dbReference>
<keyword evidence="2" id="KW-0964">Secreted</keyword>
<feature type="region of interest" description="Disordered" evidence="4">
    <location>
        <begin position="1"/>
        <end position="33"/>
    </location>
</feature>
<accession>A0ABT1Y3U0</accession>
<dbReference type="SUPFAM" id="SSF69318">
    <property type="entry name" value="Integrin alpha N-terminal domain"/>
    <property type="match status" value="1"/>
</dbReference>
<evidence type="ECO:0000259" key="6">
    <source>
        <dbReference type="Pfam" id="PF12256"/>
    </source>
</evidence>
<dbReference type="Proteomes" id="UP001524944">
    <property type="component" value="Unassembled WGS sequence"/>
</dbReference>
<dbReference type="InterPro" id="IPR028994">
    <property type="entry name" value="Integrin_alpha_N"/>
</dbReference>
<feature type="compositionally biased region" description="Polar residues" evidence="4">
    <location>
        <begin position="2398"/>
        <end position="2412"/>
    </location>
</feature>
<evidence type="ECO:0008006" key="9">
    <source>
        <dbReference type="Google" id="ProtNLM"/>
    </source>
</evidence>
<feature type="compositionally biased region" description="Low complexity" evidence="4">
    <location>
        <begin position="2366"/>
        <end position="2397"/>
    </location>
</feature>
<dbReference type="Pfam" id="PF12256">
    <property type="entry name" value="TcdB_toxin_midN"/>
    <property type="match status" value="1"/>
</dbReference>
<proteinExistence type="predicted"/>
<dbReference type="InterPro" id="IPR022044">
    <property type="entry name" value="TcdB_toxin_mid/C"/>
</dbReference>
<keyword evidence="8" id="KW-1185">Reference proteome</keyword>
<feature type="region of interest" description="Disordered" evidence="4">
    <location>
        <begin position="2357"/>
        <end position="2425"/>
    </location>
</feature>
<comment type="subcellular location">
    <subcellularLocation>
        <location evidence="1">Secreted</location>
    </subcellularLocation>
</comment>
<evidence type="ECO:0000256" key="2">
    <source>
        <dbReference type="ARBA" id="ARBA00022525"/>
    </source>
</evidence>
<evidence type="ECO:0000256" key="4">
    <source>
        <dbReference type="SAM" id="MobiDB-lite"/>
    </source>
</evidence>
<name>A0ABT1Y3U0_9FIRM</name>
<dbReference type="InterPro" id="IPR003284">
    <property type="entry name" value="Sal_SpvB"/>
</dbReference>
<dbReference type="PRINTS" id="PR01341">
    <property type="entry name" value="SALSPVBPROT"/>
</dbReference>
<feature type="compositionally biased region" description="Polar residues" evidence="4">
    <location>
        <begin position="1"/>
        <end position="18"/>
    </location>
</feature>
<protein>
    <recommendedName>
        <fullName evidence="9">Mono(ADP-ribosyl)transferase SpvB</fullName>
    </recommendedName>
</protein>
<evidence type="ECO:0000313" key="7">
    <source>
        <dbReference type="EMBL" id="MCR6544584.1"/>
    </source>
</evidence>
<evidence type="ECO:0000259" key="5">
    <source>
        <dbReference type="Pfam" id="PF12255"/>
    </source>
</evidence>
<reference evidence="7 8" key="1">
    <citation type="submission" date="2022-08" db="EMBL/GenBank/DDBJ databases">
        <title>Proteogenomics of the novel Dehalobacterium formicoaceticum strain EZ94 highlights a key role of methyltransferases during anaerobic dichloromethane degradation.</title>
        <authorList>
            <person name="Wasmund K."/>
        </authorList>
    </citation>
    <scope>NUCLEOTIDE SEQUENCE [LARGE SCALE GENOMIC DNA]</scope>
    <source>
        <strain evidence="7 8">EZ94</strain>
    </source>
</reference>
<dbReference type="InterPro" id="IPR050708">
    <property type="entry name" value="T6SS_VgrG/RHS"/>
</dbReference>
<dbReference type="RefSeq" id="WP_257912102.1">
    <property type="nucleotide sequence ID" value="NZ_JANPWE010000001.1"/>
</dbReference>
<feature type="domain" description="Insecticide toxin TcdB middle/N-terminal" evidence="6">
    <location>
        <begin position="704"/>
        <end position="836"/>
    </location>
</feature>
<gene>
    <name evidence="7" type="ORF">NVS47_03485</name>
</gene>
<evidence type="ECO:0000313" key="8">
    <source>
        <dbReference type="Proteomes" id="UP001524944"/>
    </source>
</evidence>
<comment type="caution">
    <text evidence="7">The sequence shown here is derived from an EMBL/GenBank/DDBJ whole genome shotgun (WGS) entry which is preliminary data.</text>
</comment>
<dbReference type="PANTHER" id="PTHR32305:SF15">
    <property type="entry name" value="PROTEIN RHSA-RELATED"/>
    <property type="match status" value="1"/>
</dbReference>
<dbReference type="NCBIfam" id="TIGR03696">
    <property type="entry name" value="Rhs_assc_core"/>
    <property type="match status" value="1"/>
</dbReference>
<evidence type="ECO:0000256" key="3">
    <source>
        <dbReference type="ARBA" id="ARBA00023026"/>
    </source>
</evidence>
<dbReference type="Gene3D" id="2.130.10.130">
    <property type="entry name" value="Integrin alpha, N-terminal"/>
    <property type="match status" value="1"/>
</dbReference>